<evidence type="ECO:0000313" key="21">
    <source>
        <dbReference type="Proteomes" id="UP000261560"/>
    </source>
</evidence>
<keyword evidence="13" id="KW-0325">Glycoprotein</keyword>
<dbReference type="GO" id="GO:0043171">
    <property type="term" value="P:peptide catabolic process"/>
    <property type="evidence" value="ECO:0007669"/>
    <property type="project" value="TreeGrafter"/>
</dbReference>
<comment type="similarity">
    <text evidence="2 15">Belongs to the peptidase M1 family.</text>
</comment>
<evidence type="ECO:0000256" key="14">
    <source>
        <dbReference type="PIRSR" id="PIRSR634016-3"/>
    </source>
</evidence>
<dbReference type="Gene3D" id="1.25.50.20">
    <property type="match status" value="1"/>
</dbReference>
<dbReference type="GeneTree" id="ENSGT00940000164605"/>
<dbReference type="OMA" id="RFEINYQ"/>
<dbReference type="FunFam" id="1.10.390.10:FF:000016">
    <property type="entry name" value="Glutamyl aminopeptidase"/>
    <property type="match status" value="1"/>
</dbReference>
<dbReference type="PANTHER" id="PTHR11533">
    <property type="entry name" value="PROTEASE M1 ZINC METALLOPROTEASE"/>
    <property type="match status" value="1"/>
</dbReference>
<keyword evidence="3 15" id="KW-0031">Aminopeptidase</keyword>
<evidence type="ECO:0000256" key="6">
    <source>
        <dbReference type="ARBA" id="ARBA00022723"/>
    </source>
</evidence>
<dbReference type="GO" id="GO:0005615">
    <property type="term" value="C:extracellular space"/>
    <property type="evidence" value="ECO:0007669"/>
    <property type="project" value="TreeGrafter"/>
</dbReference>
<dbReference type="Gene3D" id="2.60.40.1910">
    <property type="match status" value="1"/>
</dbReference>
<keyword evidence="5" id="KW-0812">Transmembrane</keyword>
<sequence length="945" mass="108015">MAKRSSLSKGLAVAFVALTLSAIAGMVTMVTMFKIQMNGINATAFPDVTTPSPTPPPIMRLPKTLEPELYDITLQTYFYSRIIEEVNVTSPNQSTLFTGNVTIHFHTVQKTDLIYLHCRDLAVTRPRLLNKDYNIGIKVKSMTQYHNQSEFLAIQLEEYLQAKMNFSLFLSFEGNMSTYLESLYVSTYTEVYPYRDYEENSDMQRYAAATHLKPTQARTLFPCFDEPELKAVFKLTLIHRAGTNALGNADKEDSELMGEWKTTRFAPTPKMSTYLFAFTVSELKSTTSPKGRVTIKTYARPEATVAGHALYAANISVKILEFYENRFEINYYPIKLDQVALPDLVSTTMENWGLITYQEESVLYQKDVSSLLHKEEVATVIAHGLAHHWFGNLVTMGWWNDVWLNEGLATYMSYFAVEHVEPSFKIKDIAVMKDLQEALRQDALSTSRPLTVLPGDIQTPSEIKEMFDTITHSKGAMLLRMLADFVGESAFNIGVKTYLKAFRGATAETKDLWQHIEAARAVKNSFTVPKVMKPWTEQQGYPVISINTTSGEIVQKQFLFNGSSTSGYWWDIPIRFVRGDSEASFVWLGVPGPVKKEEFISTKTWVLANADCQGFYRVNYNLENWQHLLEQLESSPDRIPLMNRGQLIDDAFNLARANLLNVNVALNFTLFLRNEREFIPWDSAVRNLEYFFLMFDRSQVYGLMQEYLRSQVSDLYDFFANETNASVVPKTHSLQHSQILAIKVACSSGLPECMEMVDTKFGDWIFNDTNNIHVNLRSTIYCQALAVGGQIEWNFAWDKFLSSSDSSEKDQLRHALSCTRQTWLLNRLLEYSLDPDKIRLTDVASVVNDVAENPAGQALAWNFIRAHWDYVSQGDPVWLIEAVTRRFSTKFEVEELQRFAEQYDLGPTVRAVHKAIERTQLNMHWVNKNKDSVLEWFKSITALLD</sequence>
<dbReference type="EMBL" id="WKFB01000963">
    <property type="protein sequence ID" value="KAF6716445.1"/>
    <property type="molecule type" value="Genomic_DNA"/>
</dbReference>
<evidence type="ECO:0000256" key="11">
    <source>
        <dbReference type="ARBA" id="ARBA00023049"/>
    </source>
</evidence>
<evidence type="ECO:0000313" key="19">
    <source>
        <dbReference type="EMBL" id="KAF6716445.1"/>
    </source>
</evidence>
<dbReference type="GO" id="GO:0070006">
    <property type="term" value="F:metalloaminopeptidase activity"/>
    <property type="evidence" value="ECO:0007669"/>
    <property type="project" value="TreeGrafter"/>
</dbReference>
<evidence type="ECO:0000256" key="8">
    <source>
        <dbReference type="ARBA" id="ARBA00022833"/>
    </source>
</evidence>
<reference evidence="19" key="2">
    <citation type="journal article" name="BMC Genomics">
        <title>Long-read sequencing and de novo genome assembly of marine medaka (Oryzias melastigma).</title>
        <authorList>
            <person name="Liang P."/>
            <person name="Saqib H.S.A."/>
            <person name="Ni X."/>
            <person name="Shen Y."/>
        </authorList>
    </citation>
    <scope>NUCLEOTIDE SEQUENCE</scope>
    <source>
        <strain evidence="19">Bigg-433</strain>
    </source>
</reference>
<dbReference type="OrthoDB" id="510539at2759"/>
<dbReference type="InterPro" id="IPR027268">
    <property type="entry name" value="Peptidase_M4/M1_CTD_sf"/>
</dbReference>
<keyword evidence="11 15" id="KW-0482">Metalloprotease</keyword>
<feature type="domain" description="ERAP1-like C-terminal" evidence="17">
    <location>
        <begin position="605"/>
        <end position="920"/>
    </location>
</feature>
<keyword evidence="8 14" id="KW-0862">Zinc</keyword>
<dbReference type="PANTHER" id="PTHR11533:SF259">
    <property type="entry name" value="AMINOPEPTIDASE"/>
    <property type="match status" value="1"/>
</dbReference>
<organism evidence="20 21">
    <name type="scientific">Oryzias melastigma</name>
    <name type="common">Marine medaka</name>
    <dbReference type="NCBI Taxonomy" id="30732"/>
    <lineage>
        <taxon>Eukaryota</taxon>
        <taxon>Metazoa</taxon>
        <taxon>Chordata</taxon>
        <taxon>Craniata</taxon>
        <taxon>Vertebrata</taxon>
        <taxon>Euteleostomi</taxon>
        <taxon>Actinopterygii</taxon>
        <taxon>Neopterygii</taxon>
        <taxon>Teleostei</taxon>
        <taxon>Neoteleostei</taxon>
        <taxon>Acanthomorphata</taxon>
        <taxon>Ovalentaria</taxon>
        <taxon>Atherinomorphae</taxon>
        <taxon>Beloniformes</taxon>
        <taxon>Adrianichthyidae</taxon>
        <taxon>Oryziinae</taxon>
        <taxon>Oryzias</taxon>
    </lineage>
</organism>
<dbReference type="InterPro" id="IPR042097">
    <property type="entry name" value="Aminopeptidase_N-like_N_sf"/>
</dbReference>
<dbReference type="FunFam" id="1.25.50.20:FF:000012">
    <property type="entry name" value="Aminopeptidase N"/>
    <property type="match status" value="1"/>
</dbReference>
<reference evidence="20" key="1">
    <citation type="submission" date="2025-05" db="UniProtKB">
        <authorList>
            <consortium name="Ensembl"/>
        </authorList>
    </citation>
    <scope>IDENTIFICATION</scope>
</reference>
<dbReference type="STRING" id="30732.ENSOMEP00000027625"/>
<dbReference type="GO" id="GO:0006508">
    <property type="term" value="P:proteolysis"/>
    <property type="evidence" value="ECO:0007669"/>
    <property type="project" value="UniProtKB-KW"/>
</dbReference>
<dbReference type="Pfam" id="PF01433">
    <property type="entry name" value="Peptidase_M1"/>
    <property type="match status" value="1"/>
</dbReference>
<dbReference type="PaxDb" id="30732-ENSOMEP00000027625"/>
<dbReference type="GO" id="GO:0005886">
    <property type="term" value="C:plasma membrane"/>
    <property type="evidence" value="ECO:0007669"/>
    <property type="project" value="TreeGrafter"/>
</dbReference>
<feature type="binding site" evidence="14">
    <location>
        <position position="383"/>
    </location>
    <ligand>
        <name>Zn(2+)</name>
        <dbReference type="ChEBI" id="CHEBI:29105"/>
        <note>catalytic</note>
    </ligand>
</feature>
<dbReference type="SUPFAM" id="SSF55486">
    <property type="entry name" value="Metalloproteases ('zincins'), catalytic domain"/>
    <property type="match status" value="1"/>
</dbReference>
<keyword evidence="12" id="KW-0472">Membrane</keyword>
<dbReference type="InterPro" id="IPR024571">
    <property type="entry name" value="ERAP1-like_C_dom"/>
</dbReference>
<feature type="binding site" evidence="14">
    <location>
        <position position="406"/>
    </location>
    <ligand>
        <name>Zn(2+)</name>
        <dbReference type="ChEBI" id="CHEBI:29105"/>
        <note>catalytic</note>
    </ligand>
</feature>
<protein>
    <recommendedName>
        <fullName evidence="15">Aminopeptidase</fullName>
        <ecNumber evidence="15">3.4.11.-</ecNumber>
    </recommendedName>
</protein>
<keyword evidence="9" id="KW-0735">Signal-anchor</keyword>
<evidence type="ECO:0000256" key="1">
    <source>
        <dbReference type="ARBA" id="ARBA00004606"/>
    </source>
</evidence>
<gene>
    <name evidence="19" type="ORF">FQA47_000624</name>
</gene>
<evidence type="ECO:0000256" key="10">
    <source>
        <dbReference type="ARBA" id="ARBA00022989"/>
    </source>
</evidence>
<keyword evidence="6 14" id="KW-0479">Metal-binding</keyword>
<keyword evidence="21" id="KW-1185">Reference proteome</keyword>
<evidence type="ECO:0000256" key="15">
    <source>
        <dbReference type="RuleBase" id="RU364040"/>
    </source>
</evidence>
<keyword evidence="7 15" id="KW-0378">Hydrolase</keyword>
<feature type="domain" description="Aminopeptidase N-like N-terminal" evidence="18">
    <location>
        <begin position="67"/>
        <end position="275"/>
    </location>
</feature>
<accession>A0A3B3DDZ7</accession>
<evidence type="ECO:0000259" key="17">
    <source>
        <dbReference type="Pfam" id="PF11838"/>
    </source>
</evidence>
<dbReference type="Gene3D" id="2.60.40.1730">
    <property type="entry name" value="tricorn interacting facor f3 domain"/>
    <property type="match status" value="1"/>
</dbReference>
<dbReference type="AlphaFoldDB" id="A0A3B3DDZ7"/>
<name>A0A3B3DDZ7_ORYME</name>
<evidence type="ECO:0000256" key="2">
    <source>
        <dbReference type="ARBA" id="ARBA00010136"/>
    </source>
</evidence>
<dbReference type="Proteomes" id="UP000646548">
    <property type="component" value="Unassembled WGS sequence"/>
</dbReference>
<proteinExistence type="inferred from homology"/>
<dbReference type="Pfam" id="PF17900">
    <property type="entry name" value="Peptidase_M1_N"/>
    <property type="match status" value="1"/>
</dbReference>
<evidence type="ECO:0000256" key="12">
    <source>
        <dbReference type="ARBA" id="ARBA00023136"/>
    </source>
</evidence>
<evidence type="ECO:0000256" key="4">
    <source>
        <dbReference type="ARBA" id="ARBA00022670"/>
    </source>
</evidence>
<evidence type="ECO:0000256" key="9">
    <source>
        <dbReference type="ARBA" id="ARBA00022968"/>
    </source>
</evidence>
<feature type="domain" description="Peptidase M1 membrane alanine aminopeptidase" evidence="16">
    <location>
        <begin position="311"/>
        <end position="535"/>
    </location>
</feature>
<dbReference type="Ensembl" id="ENSOMET00000001483.1">
    <property type="protein sequence ID" value="ENSOMEP00000027625.1"/>
    <property type="gene ID" value="ENSOMEG00000010208.1"/>
</dbReference>
<dbReference type="SUPFAM" id="SSF63737">
    <property type="entry name" value="Leukotriene A4 hydrolase N-terminal domain"/>
    <property type="match status" value="1"/>
</dbReference>
<dbReference type="InterPro" id="IPR034016">
    <property type="entry name" value="M1_APN-typ"/>
</dbReference>
<evidence type="ECO:0000256" key="3">
    <source>
        <dbReference type="ARBA" id="ARBA00022438"/>
    </source>
</evidence>
<evidence type="ECO:0000256" key="7">
    <source>
        <dbReference type="ARBA" id="ARBA00022801"/>
    </source>
</evidence>
<evidence type="ECO:0000259" key="18">
    <source>
        <dbReference type="Pfam" id="PF17900"/>
    </source>
</evidence>
<dbReference type="GO" id="GO:0005737">
    <property type="term" value="C:cytoplasm"/>
    <property type="evidence" value="ECO:0007669"/>
    <property type="project" value="TreeGrafter"/>
</dbReference>
<dbReference type="GO" id="GO:0042277">
    <property type="term" value="F:peptide binding"/>
    <property type="evidence" value="ECO:0007669"/>
    <property type="project" value="TreeGrafter"/>
</dbReference>
<evidence type="ECO:0000256" key="5">
    <source>
        <dbReference type="ARBA" id="ARBA00022692"/>
    </source>
</evidence>
<dbReference type="InterPro" id="IPR014782">
    <property type="entry name" value="Peptidase_M1_dom"/>
</dbReference>
<dbReference type="PRINTS" id="PR00756">
    <property type="entry name" value="ALADIPTASE"/>
</dbReference>
<keyword evidence="4 15" id="KW-0645">Protease</keyword>
<evidence type="ECO:0000259" key="16">
    <source>
        <dbReference type="Pfam" id="PF01433"/>
    </source>
</evidence>
<dbReference type="Proteomes" id="UP000261560">
    <property type="component" value="Unplaced"/>
</dbReference>
<dbReference type="Pfam" id="PF11838">
    <property type="entry name" value="ERAP1_C"/>
    <property type="match status" value="1"/>
</dbReference>
<feature type="binding site" evidence="14">
    <location>
        <position position="387"/>
    </location>
    <ligand>
        <name>Zn(2+)</name>
        <dbReference type="ChEBI" id="CHEBI:29105"/>
        <note>catalytic</note>
    </ligand>
</feature>
<keyword evidence="10" id="KW-1133">Transmembrane helix</keyword>
<dbReference type="CDD" id="cd09601">
    <property type="entry name" value="M1_APN-Q_like"/>
    <property type="match status" value="1"/>
</dbReference>
<dbReference type="EC" id="3.4.11.-" evidence="15"/>
<comment type="subcellular location">
    <subcellularLocation>
        <location evidence="1">Membrane</location>
        <topology evidence="1">Single-pass type II membrane protein</topology>
    </subcellularLocation>
</comment>
<dbReference type="GO" id="GO:0008270">
    <property type="term" value="F:zinc ion binding"/>
    <property type="evidence" value="ECO:0007669"/>
    <property type="project" value="UniProtKB-UniRule"/>
</dbReference>
<dbReference type="InterPro" id="IPR001930">
    <property type="entry name" value="Peptidase_M1"/>
</dbReference>
<dbReference type="Gene3D" id="1.10.390.10">
    <property type="entry name" value="Neutral Protease Domain 2"/>
    <property type="match status" value="1"/>
</dbReference>
<dbReference type="InterPro" id="IPR050344">
    <property type="entry name" value="Peptidase_M1_aminopeptidases"/>
</dbReference>
<evidence type="ECO:0000313" key="20">
    <source>
        <dbReference type="Ensembl" id="ENSOMEP00000027625.1"/>
    </source>
</evidence>
<comment type="cofactor">
    <cofactor evidence="14 15">
        <name>Zn(2+)</name>
        <dbReference type="ChEBI" id="CHEBI:29105"/>
    </cofactor>
    <text evidence="14 15">Binds 1 zinc ion per subunit.</text>
</comment>
<dbReference type="InterPro" id="IPR045357">
    <property type="entry name" value="Aminopeptidase_N-like_N"/>
</dbReference>
<evidence type="ECO:0000256" key="13">
    <source>
        <dbReference type="ARBA" id="ARBA00023180"/>
    </source>
</evidence>